<evidence type="ECO:0000259" key="3">
    <source>
        <dbReference type="Pfam" id="PF00155"/>
    </source>
</evidence>
<dbReference type="RefSeq" id="XP_007784373.1">
    <property type="nucleotide sequence ID" value="XM_007786183.1"/>
</dbReference>
<evidence type="ECO:0000256" key="1">
    <source>
        <dbReference type="ARBA" id="ARBA00007441"/>
    </source>
</evidence>
<proteinExistence type="inferred from homology"/>
<dbReference type="PANTHER" id="PTHR43795:SF39">
    <property type="entry name" value="AMINOTRANSFERASE CLASS I_CLASSII DOMAIN-CONTAINING PROTEIN"/>
    <property type="match status" value="1"/>
</dbReference>
<dbReference type="InterPro" id="IPR015422">
    <property type="entry name" value="PyrdxlP-dep_Trfase_small"/>
</dbReference>
<dbReference type="Gene3D" id="3.90.1150.10">
    <property type="entry name" value="Aspartate Aminotransferase, domain 1"/>
    <property type="match status" value="1"/>
</dbReference>
<dbReference type="PRINTS" id="PR00753">
    <property type="entry name" value="ACCSYNTHASE"/>
</dbReference>
<keyword evidence="5" id="KW-1185">Reference proteome</keyword>
<dbReference type="PANTHER" id="PTHR43795">
    <property type="entry name" value="BIFUNCTIONAL ASPARTATE AMINOTRANSFERASE AND GLUTAMATE/ASPARTATE-PREPHENATE AMINOTRANSFERASE-RELATED"/>
    <property type="match status" value="1"/>
</dbReference>
<dbReference type="CDD" id="cd00609">
    <property type="entry name" value="AAT_like"/>
    <property type="match status" value="1"/>
</dbReference>
<protein>
    <recommendedName>
        <fullName evidence="3">Aminotransferase class I/classII large domain-containing protein</fullName>
    </recommendedName>
</protein>
<dbReference type="GO" id="GO:0008483">
    <property type="term" value="F:transaminase activity"/>
    <property type="evidence" value="ECO:0007669"/>
    <property type="project" value="TreeGrafter"/>
</dbReference>
<reference evidence="5" key="1">
    <citation type="submission" date="2012-06" db="EMBL/GenBank/DDBJ databases">
        <title>The genome sequence of Coniosporium apollinis CBS 100218.</title>
        <authorList>
            <consortium name="The Broad Institute Genome Sequencing Platform"/>
            <person name="Cuomo C."/>
            <person name="Gorbushina A."/>
            <person name="Noack S."/>
            <person name="Walker B."/>
            <person name="Young S.K."/>
            <person name="Zeng Q."/>
            <person name="Gargeya S."/>
            <person name="Fitzgerald M."/>
            <person name="Haas B."/>
            <person name="Abouelleil A."/>
            <person name="Alvarado L."/>
            <person name="Arachchi H.M."/>
            <person name="Berlin A.M."/>
            <person name="Chapman S.B."/>
            <person name="Goldberg J."/>
            <person name="Griggs A."/>
            <person name="Gujja S."/>
            <person name="Hansen M."/>
            <person name="Howarth C."/>
            <person name="Imamovic A."/>
            <person name="Larimer J."/>
            <person name="McCowan C."/>
            <person name="Montmayeur A."/>
            <person name="Murphy C."/>
            <person name="Neiman D."/>
            <person name="Pearson M."/>
            <person name="Priest M."/>
            <person name="Roberts A."/>
            <person name="Saif S."/>
            <person name="Shea T."/>
            <person name="Sisk P."/>
            <person name="Sykes S."/>
            <person name="Wortman J."/>
            <person name="Nusbaum C."/>
            <person name="Birren B."/>
        </authorList>
    </citation>
    <scope>NUCLEOTIDE SEQUENCE [LARGE SCALE GENOMIC DNA]</scope>
    <source>
        <strain evidence="5">CBS 100218</strain>
    </source>
</reference>
<dbReference type="Proteomes" id="UP000016924">
    <property type="component" value="Unassembled WGS sequence"/>
</dbReference>
<feature type="domain" description="Aminotransferase class I/classII large" evidence="3">
    <location>
        <begin position="44"/>
        <end position="429"/>
    </location>
</feature>
<dbReference type="SUPFAM" id="SSF53383">
    <property type="entry name" value="PLP-dependent transferases"/>
    <property type="match status" value="1"/>
</dbReference>
<dbReference type="InterPro" id="IPR004839">
    <property type="entry name" value="Aminotransferase_I/II_large"/>
</dbReference>
<dbReference type="eggNOG" id="KOG0256">
    <property type="taxonomic scope" value="Eukaryota"/>
</dbReference>
<dbReference type="InterPro" id="IPR015424">
    <property type="entry name" value="PyrdxlP-dep_Trfase"/>
</dbReference>
<dbReference type="AlphaFoldDB" id="R7Z556"/>
<dbReference type="GO" id="GO:0030170">
    <property type="term" value="F:pyridoxal phosphate binding"/>
    <property type="evidence" value="ECO:0007669"/>
    <property type="project" value="InterPro"/>
</dbReference>
<dbReference type="EMBL" id="JH767605">
    <property type="protein sequence ID" value="EON69056.1"/>
    <property type="molecule type" value="Genomic_DNA"/>
</dbReference>
<dbReference type="Gene3D" id="3.40.640.10">
    <property type="entry name" value="Type I PLP-dependent aspartate aminotransferase-like (Major domain)"/>
    <property type="match status" value="1"/>
</dbReference>
<organism evidence="4 5">
    <name type="scientific">Coniosporium apollinis (strain CBS 100218)</name>
    <name type="common">Rock-inhabiting black yeast</name>
    <dbReference type="NCBI Taxonomy" id="1168221"/>
    <lineage>
        <taxon>Eukaryota</taxon>
        <taxon>Fungi</taxon>
        <taxon>Dikarya</taxon>
        <taxon>Ascomycota</taxon>
        <taxon>Pezizomycotina</taxon>
        <taxon>Dothideomycetes</taxon>
        <taxon>Dothideomycetes incertae sedis</taxon>
        <taxon>Coniosporium</taxon>
    </lineage>
</organism>
<comment type="similarity">
    <text evidence="1">Belongs to the class-I pyridoxal-phosphate-dependent aminotransferase family.</text>
</comment>
<dbReference type="GeneID" id="19905680"/>
<dbReference type="STRING" id="1168221.R7Z556"/>
<dbReference type="InterPro" id="IPR004838">
    <property type="entry name" value="NHTrfase_class1_PyrdxlP-BS"/>
</dbReference>
<dbReference type="InterPro" id="IPR050478">
    <property type="entry name" value="Ethylene_sulfur-biosynth"/>
</dbReference>
<keyword evidence="2" id="KW-0663">Pyridoxal phosphate</keyword>
<evidence type="ECO:0000313" key="5">
    <source>
        <dbReference type="Proteomes" id="UP000016924"/>
    </source>
</evidence>
<dbReference type="Pfam" id="PF00155">
    <property type="entry name" value="Aminotran_1_2"/>
    <property type="match status" value="1"/>
</dbReference>
<dbReference type="HOGENOM" id="CLU_017584_1_2_1"/>
<name>R7Z556_CONA1</name>
<evidence type="ECO:0000313" key="4">
    <source>
        <dbReference type="EMBL" id="EON69056.1"/>
    </source>
</evidence>
<dbReference type="InterPro" id="IPR015421">
    <property type="entry name" value="PyrdxlP-dep_Trfase_major"/>
</dbReference>
<dbReference type="GO" id="GO:0006520">
    <property type="term" value="P:amino acid metabolic process"/>
    <property type="evidence" value="ECO:0007669"/>
    <property type="project" value="TreeGrafter"/>
</dbReference>
<gene>
    <name evidence="4" type="ORF">W97_08369</name>
</gene>
<sequence length="440" mass="48633">MTIKKASTLGHRGAALASQESIRDKFGTILADPYDPDTNPSGFINIGTAENYIMLSDAAAFANKHINLSAKNFSYGEGPWGTKRLRRAMAAHMTKYFHPHHPLHEDDLLFANGCTSLMEMLAFSLMDPGDGILLTRPCYTAFALDFGTKAAVQPVFVSFGDVDQFSTAAISCYEAALSQAKEAGINVRALMLCHPHNPLGQCYPRKTLEALMGFCQKHSIHLIADEIYALSVYDIPGDEAAVPFESVMSFDTSSYISSDYLHVMYGLSKDTAAGGLRLGVIYIRNKELMRAMSAVTQFHWPGAADEKIAIAMLEHREWMAGFLETSRRRLAEGNKLTRSLLGEMGIPFRAGANAGFFIWADLRKFLKDESGAWLEGRADGWEAEKVLSKNLIEEKVFIMDGGSQAAEEPGFYRVIFSHDERTMREGLRRVGKAIGKKEGK</sequence>
<dbReference type="OMA" id="KIPWRYA"/>
<evidence type="ECO:0000256" key="2">
    <source>
        <dbReference type="ARBA" id="ARBA00022898"/>
    </source>
</evidence>
<dbReference type="OrthoDB" id="7042322at2759"/>
<dbReference type="PROSITE" id="PS00105">
    <property type="entry name" value="AA_TRANSFER_CLASS_1"/>
    <property type="match status" value="1"/>
</dbReference>
<accession>R7Z556</accession>